<organism evidence="2 3">
    <name type="scientific">Bradyrhizobium brasilense</name>
    <dbReference type="NCBI Taxonomy" id="1419277"/>
    <lineage>
        <taxon>Bacteria</taxon>
        <taxon>Pseudomonadati</taxon>
        <taxon>Pseudomonadota</taxon>
        <taxon>Alphaproteobacteria</taxon>
        <taxon>Hyphomicrobiales</taxon>
        <taxon>Nitrobacteraceae</taxon>
        <taxon>Bradyrhizobium</taxon>
    </lineage>
</organism>
<proteinExistence type="predicted"/>
<evidence type="ECO:0000256" key="1">
    <source>
        <dbReference type="SAM" id="MobiDB-lite"/>
    </source>
</evidence>
<feature type="region of interest" description="Disordered" evidence="1">
    <location>
        <begin position="33"/>
        <end position="55"/>
    </location>
</feature>
<sequence length="123" mass="13095">MDATKDDLAKAFDEKVPELVSQLEAWFEQETAPIDGAPGADAPSGDGGSIIGTGPAIDSKRVVDARVVTKKVLDIELPPAIIKPGGYTSCKEMIDDIVPKLKKVFTGEIKVKTPKPVKQPEPV</sequence>
<evidence type="ECO:0000313" key="2">
    <source>
        <dbReference type="EMBL" id="SDE72264.1"/>
    </source>
</evidence>
<name>A0A1G7F8S3_9BRAD</name>
<reference evidence="2 3" key="1">
    <citation type="submission" date="2016-10" db="EMBL/GenBank/DDBJ databases">
        <authorList>
            <person name="de Groot N.N."/>
        </authorList>
    </citation>
    <scope>NUCLEOTIDE SEQUENCE [LARGE SCALE GENOMIC DNA]</scope>
    <source>
        <strain evidence="2 3">R5</strain>
    </source>
</reference>
<dbReference type="EMBL" id="FMZW01000033">
    <property type="protein sequence ID" value="SDE72264.1"/>
    <property type="molecule type" value="Genomic_DNA"/>
</dbReference>
<dbReference type="AlphaFoldDB" id="A0A1G7F8S3"/>
<dbReference type="Proteomes" id="UP000199245">
    <property type="component" value="Unassembled WGS sequence"/>
</dbReference>
<dbReference type="RefSeq" id="WP_092087279.1">
    <property type="nucleotide sequence ID" value="NZ_FMZW01000033.1"/>
</dbReference>
<evidence type="ECO:0000313" key="3">
    <source>
        <dbReference type="Proteomes" id="UP000199245"/>
    </source>
</evidence>
<gene>
    <name evidence="2" type="ORF">SAMN05216337_103326</name>
</gene>
<feature type="compositionally biased region" description="Low complexity" evidence="1">
    <location>
        <begin position="33"/>
        <end position="44"/>
    </location>
</feature>
<protein>
    <submittedName>
        <fullName evidence="2">Uncharacterized protein</fullName>
    </submittedName>
</protein>
<accession>A0A1G7F8S3</accession>